<protein>
    <submittedName>
        <fullName evidence="3">Phage holin family protein</fullName>
    </submittedName>
</protein>
<accession>A0ABU8E6C6</accession>
<evidence type="ECO:0000313" key="3">
    <source>
        <dbReference type="EMBL" id="MEI4279201.1"/>
    </source>
</evidence>
<evidence type="ECO:0000256" key="2">
    <source>
        <dbReference type="SAM" id="Phobius"/>
    </source>
</evidence>
<keyword evidence="2" id="KW-0812">Transmembrane</keyword>
<comment type="caution">
    <text evidence="3">The sequence shown here is derived from an EMBL/GenBank/DDBJ whole genome shotgun (WGS) entry which is preliminary data.</text>
</comment>
<keyword evidence="2" id="KW-0472">Membrane</keyword>
<proteinExistence type="predicted"/>
<gene>
    <name evidence="3" type="ORF">UXQ13_12065</name>
</gene>
<name>A0ABU8E6C6_9ACTN</name>
<dbReference type="InterPro" id="IPR009937">
    <property type="entry name" value="Phage_holin_3_6"/>
</dbReference>
<reference evidence="3 4" key="1">
    <citation type="submission" date="2024-03" db="EMBL/GenBank/DDBJ databases">
        <title>Draft genome sequence of Klenkia terrae.</title>
        <authorList>
            <person name="Duangmal K."/>
            <person name="Chantavorakit T."/>
        </authorList>
    </citation>
    <scope>NUCLEOTIDE SEQUENCE [LARGE SCALE GENOMIC DNA]</scope>
    <source>
        <strain evidence="3 4">JCM 17786</strain>
    </source>
</reference>
<keyword evidence="4" id="KW-1185">Reference proteome</keyword>
<dbReference type="Pfam" id="PF07332">
    <property type="entry name" value="Phage_holin_3_6"/>
    <property type="match status" value="1"/>
</dbReference>
<dbReference type="EMBL" id="JBAPLV010000012">
    <property type="protein sequence ID" value="MEI4279201.1"/>
    <property type="molecule type" value="Genomic_DNA"/>
</dbReference>
<dbReference type="Proteomes" id="UP001373496">
    <property type="component" value="Unassembled WGS sequence"/>
</dbReference>
<feature type="transmembrane region" description="Helical" evidence="2">
    <location>
        <begin position="92"/>
        <end position="114"/>
    </location>
</feature>
<feature type="transmembrane region" description="Helical" evidence="2">
    <location>
        <begin position="66"/>
        <end position="86"/>
    </location>
</feature>
<organism evidence="3 4">
    <name type="scientific">Klenkia terrae</name>
    <dbReference type="NCBI Taxonomy" id="1052259"/>
    <lineage>
        <taxon>Bacteria</taxon>
        <taxon>Bacillati</taxon>
        <taxon>Actinomycetota</taxon>
        <taxon>Actinomycetes</taxon>
        <taxon>Geodermatophilales</taxon>
        <taxon>Geodermatophilaceae</taxon>
        <taxon>Klenkia</taxon>
    </lineage>
</organism>
<evidence type="ECO:0000256" key="1">
    <source>
        <dbReference type="SAM" id="MobiDB-lite"/>
    </source>
</evidence>
<feature type="region of interest" description="Disordered" evidence="1">
    <location>
        <begin position="1"/>
        <end position="23"/>
    </location>
</feature>
<dbReference type="RefSeq" id="WP_225235568.1">
    <property type="nucleotide sequence ID" value="NZ_JBAPLV010000012.1"/>
</dbReference>
<sequence length="143" mass="14704">MSTPYTGGQPATDDGHPDVEGTSVGQLLGEVSRDLSTLMRQELELAKAEVKAEAAKAGKGAGMLGGAGYAGHLTVLFLSLALWAALASAMPAGWAALIVAVVWAVVAGVLFVLGRKQLKTVNPKPERTVETLQRVPGAVTPNS</sequence>
<evidence type="ECO:0000313" key="4">
    <source>
        <dbReference type="Proteomes" id="UP001373496"/>
    </source>
</evidence>
<keyword evidence="2" id="KW-1133">Transmembrane helix</keyword>